<dbReference type="AlphaFoldDB" id="A0A914BJB2"/>
<dbReference type="InterPro" id="IPR029069">
    <property type="entry name" value="HotDog_dom_sf"/>
</dbReference>
<dbReference type="PANTHER" id="PTHR34487:SF1">
    <property type="entry name" value="ACYL-ACP THIOESTERASE"/>
    <property type="match status" value="1"/>
</dbReference>
<evidence type="ECO:0000313" key="2">
    <source>
        <dbReference type="Proteomes" id="UP000887568"/>
    </source>
</evidence>
<dbReference type="OMA" id="EVTISCW"/>
<protein>
    <submittedName>
        <fullName evidence="1">Uncharacterized protein</fullName>
    </submittedName>
</protein>
<dbReference type="Gene3D" id="3.10.129.10">
    <property type="entry name" value="Hotdog Thioesterase"/>
    <property type="match status" value="1"/>
</dbReference>
<dbReference type="EnsemblMetazoa" id="XM_038220440.1">
    <property type="protein sequence ID" value="XP_038076368.1"/>
    <property type="gene ID" value="LOC119744498"/>
</dbReference>
<sequence length="279" mass="31964">MKFACQDDRCYYTSDELPFDGFVKTGKLAVWQLLKLLEGSRHQRGKHGPEAKYNEQYLLFVRSQTIEIFPAFYSKLSANRPVRIVSSCSYIGKTSYCIDEELFDLLTNELLERSSYHAVVVSKETRRPIAIPRETSQAVIQPRDGKRPLPDPTFPRRPSQHFTHRRAVMASDTDANKHFNQAGYLLFSLDCISLAAIAGSLSAFKTDISFYNAKKVWVRYLNEAIVGEEVTISCWEDEECRHTIWVELTKGSKVIGQCQLQFYEDSTNKDIESLPQAKL</sequence>
<name>A0A914BJB2_PATMI</name>
<dbReference type="Proteomes" id="UP000887568">
    <property type="component" value="Unplaced"/>
</dbReference>
<dbReference type="OrthoDB" id="6278306at2759"/>
<reference evidence="1" key="1">
    <citation type="submission" date="2022-11" db="UniProtKB">
        <authorList>
            <consortium name="EnsemblMetazoa"/>
        </authorList>
    </citation>
    <scope>IDENTIFICATION</scope>
</reference>
<dbReference type="GeneID" id="119744498"/>
<accession>A0A914BJB2</accession>
<dbReference type="RefSeq" id="XP_038076368.1">
    <property type="nucleotide sequence ID" value="XM_038220440.1"/>
</dbReference>
<organism evidence="1 2">
    <name type="scientific">Patiria miniata</name>
    <name type="common">Bat star</name>
    <name type="synonym">Asterina miniata</name>
    <dbReference type="NCBI Taxonomy" id="46514"/>
    <lineage>
        <taxon>Eukaryota</taxon>
        <taxon>Metazoa</taxon>
        <taxon>Echinodermata</taxon>
        <taxon>Eleutherozoa</taxon>
        <taxon>Asterozoa</taxon>
        <taxon>Asteroidea</taxon>
        <taxon>Valvatacea</taxon>
        <taxon>Valvatida</taxon>
        <taxon>Asterinidae</taxon>
        <taxon>Patiria</taxon>
    </lineage>
</organism>
<keyword evidence="2" id="KW-1185">Reference proteome</keyword>
<evidence type="ECO:0000313" key="1">
    <source>
        <dbReference type="EnsemblMetazoa" id="XP_038076368.1"/>
    </source>
</evidence>
<dbReference type="PANTHER" id="PTHR34487">
    <property type="entry name" value="ACYL-ACP THIOESTERASE"/>
    <property type="match status" value="1"/>
</dbReference>
<dbReference type="SUPFAM" id="SSF54637">
    <property type="entry name" value="Thioesterase/thiol ester dehydrase-isomerase"/>
    <property type="match status" value="2"/>
</dbReference>
<proteinExistence type="predicted"/>